<keyword evidence="1" id="KW-1133">Transmembrane helix</keyword>
<gene>
    <name evidence="2" type="ORF">DM860_015589</name>
</gene>
<sequence length="143" mass="16923">MQSSDGKLIWEYKSRERRCPTGDCNRVDIQRSSPIAGFQYFPGNRIAQASTIVSPDSAYAAIMLRIWVSDLSPRYSSILHYYIFSVVSCWEQRNVLERFDLWMLFKNFLRDFLLLLWIPFMFPLALGNPCVHLVWYLRVTWTI</sequence>
<evidence type="ECO:0000256" key="1">
    <source>
        <dbReference type="SAM" id="Phobius"/>
    </source>
</evidence>
<dbReference type="AlphaFoldDB" id="A0A328E6K4"/>
<feature type="transmembrane region" description="Helical" evidence="1">
    <location>
        <begin position="112"/>
        <end position="137"/>
    </location>
</feature>
<evidence type="ECO:0000313" key="2">
    <source>
        <dbReference type="EMBL" id="RAL53552.1"/>
    </source>
</evidence>
<evidence type="ECO:0000313" key="3">
    <source>
        <dbReference type="Proteomes" id="UP000249390"/>
    </source>
</evidence>
<organism evidence="2 3">
    <name type="scientific">Cuscuta australis</name>
    <dbReference type="NCBI Taxonomy" id="267555"/>
    <lineage>
        <taxon>Eukaryota</taxon>
        <taxon>Viridiplantae</taxon>
        <taxon>Streptophyta</taxon>
        <taxon>Embryophyta</taxon>
        <taxon>Tracheophyta</taxon>
        <taxon>Spermatophyta</taxon>
        <taxon>Magnoliopsida</taxon>
        <taxon>eudicotyledons</taxon>
        <taxon>Gunneridae</taxon>
        <taxon>Pentapetalae</taxon>
        <taxon>asterids</taxon>
        <taxon>lamiids</taxon>
        <taxon>Solanales</taxon>
        <taxon>Convolvulaceae</taxon>
        <taxon>Cuscuteae</taxon>
        <taxon>Cuscuta</taxon>
        <taxon>Cuscuta subgen. Grammica</taxon>
        <taxon>Cuscuta sect. Cleistogrammica</taxon>
    </lineage>
</organism>
<proteinExistence type="predicted"/>
<dbReference type="EMBL" id="NQVE01000025">
    <property type="protein sequence ID" value="RAL53552.1"/>
    <property type="molecule type" value="Genomic_DNA"/>
</dbReference>
<keyword evidence="1" id="KW-0472">Membrane</keyword>
<reference evidence="2 3" key="1">
    <citation type="submission" date="2018-06" db="EMBL/GenBank/DDBJ databases">
        <title>The Genome of Cuscuta australis (Dodder) Provides Insight into the Evolution of Plant Parasitism.</title>
        <authorList>
            <person name="Liu H."/>
        </authorList>
    </citation>
    <scope>NUCLEOTIDE SEQUENCE [LARGE SCALE GENOMIC DNA]</scope>
    <source>
        <strain evidence="3">cv. Yunnan</strain>
        <tissue evidence="2">Vines</tissue>
    </source>
</reference>
<dbReference type="Proteomes" id="UP000249390">
    <property type="component" value="Unassembled WGS sequence"/>
</dbReference>
<accession>A0A328E6K4</accession>
<keyword evidence="3" id="KW-1185">Reference proteome</keyword>
<name>A0A328E6K4_9ASTE</name>
<keyword evidence="1" id="KW-0812">Transmembrane</keyword>
<comment type="caution">
    <text evidence="2">The sequence shown here is derived from an EMBL/GenBank/DDBJ whole genome shotgun (WGS) entry which is preliminary data.</text>
</comment>
<protein>
    <submittedName>
        <fullName evidence="2">Uncharacterized protein</fullName>
    </submittedName>
</protein>